<dbReference type="EMBL" id="PGGS01001127">
    <property type="protein sequence ID" value="PNH00863.1"/>
    <property type="molecule type" value="Genomic_DNA"/>
</dbReference>
<evidence type="ECO:0000313" key="3">
    <source>
        <dbReference type="Proteomes" id="UP000236333"/>
    </source>
</evidence>
<keyword evidence="3" id="KW-1185">Reference proteome</keyword>
<dbReference type="AlphaFoldDB" id="A0A2J7ZKS2"/>
<feature type="compositionally biased region" description="Basic and acidic residues" evidence="1">
    <location>
        <begin position="1"/>
        <end position="10"/>
    </location>
</feature>
<sequence length="159" mass="16858">MKKPIADKQKGRGIPPGPDVDDEEKAAQFAQFARLSKRKKTGKHDMWSHLDVDWFDGKVQLVCVLCGDVLSSSNPSYTFTHHIVKSSMQSVVTDSMCNFASDLPSAGSATSDASDSMTGPSVASSSGPSTAVPSSQPSVMGRAAQAGTTALYDWHPPAR</sequence>
<reference evidence="2 3" key="1">
    <citation type="journal article" date="2017" name="Mol. Biol. Evol.">
        <title>The 4-celled Tetrabaena socialis nuclear genome reveals the essential components for genetic control of cell number at the origin of multicellularity in the volvocine lineage.</title>
        <authorList>
            <person name="Featherston J."/>
            <person name="Arakaki Y."/>
            <person name="Hanschen E.R."/>
            <person name="Ferris P.J."/>
            <person name="Michod R.E."/>
            <person name="Olson B.J.S.C."/>
            <person name="Nozaki H."/>
            <person name="Durand P.M."/>
        </authorList>
    </citation>
    <scope>NUCLEOTIDE SEQUENCE [LARGE SCALE GENOMIC DNA]</scope>
    <source>
        <strain evidence="2 3">NIES-571</strain>
    </source>
</reference>
<evidence type="ECO:0000256" key="1">
    <source>
        <dbReference type="SAM" id="MobiDB-lite"/>
    </source>
</evidence>
<feature type="region of interest" description="Disordered" evidence="1">
    <location>
        <begin position="104"/>
        <end position="159"/>
    </location>
</feature>
<proteinExistence type="predicted"/>
<dbReference type="Proteomes" id="UP000236333">
    <property type="component" value="Unassembled WGS sequence"/>
</dbReference>
<comment type="caution">
    <text evidence="2">The sequence shown here is derived from an EMBL/GenBank/DDBJ whole genome shotgun (WGS) entry which is preliminary data.</text>
</comment>
<protein>
    <submittedName>
        <fullName evidence="2">Uncharacterized protein</fullName>
    </submittedName>
</protein>
<gene>
    <name evidence="2" type="ORF">TSOC_013286</name>
</gene>
<organism evidence="2 3">
    <name type="scientific">Tetrabaena socialis</name>
    <dbReference type="NCBI Taxonomy" id="47790"/>
    <lineage>
        <taxon>Eukaryota</taxon>
        <taxon>Viridiplantae</taxon>
        <taxon>Chlorophyta</taxon>
        <taxon>core chlorophytes</taxon>
        <taxon>Chlorophyceae</taxon>
        <taxon>CS clade</taxon>
        <taxon>Chlamydomonadales</taxon>
        <taxon>Tetrabaenaceae</taxon>
        <taxon>Tetrabaena</taxon>
    </lineage>
</organism>
<feature type="compositionally biased region" description="Low complexity" evidence="1">
    <location>
        <begin position="105"/>
        <end position="135"/>
    </location>
</feature>
<evidence type="ECO:0000313" key="2">
    <source>
        <dbReference type="EMBL" id="PNH00863.1"/>
    </source>
</evidence>
<name>A0A2J7ZKS2_9CHLO</name>
<accession>A0A2J7ZKS2</accession>
<feature type="region of interest" description="Disordered" evidence="1">
    <location>
        <begin position="1"/>
        <end position="23"/>
    </location>
</feature>